<dbReference type="GeneID" id="63751462"/>
<keyword evidence="2" id="KW-1185">Reference proteome</keyword>
<protein>
    <submittedName>
        <fullName evidence="1">Uncharacterized protein</fullName>
    </submittedName>
</protein>
<dbReference type="InterPro" id="IPR031755">
    <property type="entry name" value="Inhibitor_I66"/>
</dbReference>
<dbReference type="GO" id="GO:0004867">
    <property type="term" value="F:serine-type endopeptidase inhibitor activity"/>
    <property type="evidence" value="ECO:0007669"/>
    <property type="project" value="InterPro"/>
</dbReference>
<evidence type="ECO:0000313" key="2">
    <source>
        <dbReference type="Proteomes" id="UP000184383"/>
    </source>
</evidence>
<dbReference type="RefSeq" id="XP_040687454.1">
    <property type="nucleotide sequence ID" value="XM_040835614.1"/>
</dbReference>
<reference evidence="2" key="1">
    <citation type="journal article" date="2017" name="Genome Biol.">
        <title>Comparative genomics reveals high biological diversity and specific adaptations in the industrially and medically important fungal genus Aspergillus.</title>
        <authorList>
            <person name="de Vries R.P."/>
            <person name="Riley R."/>
            <person name="Wiebenga A."/>
            <person name="Aguilar-Osorio G."/>
            <person name="Amillis S."/>
            <person name="Uchima C.A."/>
            <person name="Anderluh G."/>
            <person name="Asadollahi M."/>
            <person name="Askin M."/>
            <person name="Barry K."/>
            <person name="Battaglia E."/>
            <person name="Bayram O."/>
            <person name="Benocci T."/>
            <person name="Braus-Stromeyer S.A."/>
            <person name="Caldana C."/>
            <person name="Canovas D."/>
            <person name="Cerqueira G.C."/>
            <person name="Chen F."/>
            <person name="Chen W."/>
            <person name="Choi C."/>
            <person name="Clum A."/>
            <person name="Dos Santos R.A."/>
            <person name="Damasio A.R."/>
            <person name="Diallinas G."/>
            <person name="Emri T."/>
            <person name="Fekete E."/>
            <person name="Flipphi M."/>
            <person name="Freyberg S."/>
            <person name="Gallo A."/>
            <person name="Gournas C."/>
            <person name="Habgood R."/>
            <person name="Hainaut M."/>
            <person name="Harispe M.L."/>
            <person name="Henrissat B."/>
            <person name="Hilden K.S."/>
            <person name="Hope R."/>
            <person name="Hossain A."/>
            <person name="Karabika E."/>
            <person name="Karaffa L."/>
            <person name="Karanyi Z."/>
            <person name="Krasevec N."/>
            <person name="Kuo A."/>
            <person name="Kusch H."/>
            <person name="LaButti K."/>
            <person name="Lagendijk E.L."/>
            <person name="Lapidus A."/>
            <person name="Levasseur A."/>
            <person name="Lindquist E."/>
            <person name="Lipzen A."/>
            <person name="Logrieco A.F."/>
            <person name="MacCabe A."/>
            <person name="Maekelae M.R."/>
            <person name="Malavazi I."/>
            <person name="Melin P."/>
            <person name="Meyer V."/>
            <person name="Mielnichuk N."/>
            <person name="Miskei M."/>
            <person name="Molnar A.P."/>
            <person name="Mule G."/>
            <person name="Ngan C.Y."/>
            <person name="Orejas M."/>
            <person name="Orosz E."/>
            <person name="Ouedraogo J.P."/>
            <person name="Overkamp K.M."/>
            <person name="Park H.-S."/>
            <person name="Perrone G."/>
            <person name="Piumi F."/>
            <person name="Punt P.J."/>
            <person name="Ram A.F."/>
            <person name="Ramon A."/>
            <person name="Rauscher S."/>
            <person name="Record E."/>
            <person name="Riano-Pachon D.M."/>
            <person name="Robert V."/>
            <person name="Roehrig J."/>
            <person name="Ruller R."/>
            <person name="Salamov A."/>
            <person name="Salih N.S."/>
            <person name="Samson R.A."/>
            <person name="Sandor E."/>
            <person name="Sanguinetti M."/>
            <person name="Schuetze T."/>
            <person name="Sepcic K."/>
            <person name="Shelest E."/>
            <person name="Sherlock G."/>
            <person name="Sophianopoulou V."/>
            <person name="Squina F.M."/>
            <person name="Sun H."/>
            <person name="Susca A."/>
            <person name="Todd R.B."/>
            <person name="Tsang A."/>
            <person name="Unkles S.E."/>
            <person name="van de Wiele N."/>
            <person name="van Rossen-Uffink D."/>
            <person name="Oliveira J.V."/>
            <person name="Vesth T.C."/>
            <person name="Visser J."/>
            <person name="Yu J.-H."/>
            <person name="Zhou M."/>
            <person name="Andersen M.R."/>
            <person name="Archer D.B."/>
            <person name="Baker S.E."/>
            <person name="Benoit I."/>
            <person name="Brakhage A.A."/>
            <person name="Braus G.H."/>
            <person name="Fischer R."/>
            <person name="Frisvad J.C."/>
            <person name="Goldman G.H."/>
            <person name="Houbraken J."/>
            <person name="Oakley B."/>
            <person name="Pocsi I."/>
            <person name="Scazzocchio C."/>
            <person name="Seiboth B."/>
            <person name="vanKuyk P.A."/>
            <person name="Wortman J."/>
            <person name="Dyer P.S."/>
            <person name="Grigoriev I.V."/>
        </authorList>
    </citation>
    <scope>NUCLEOTIDE SEQUENCE [LARGE SCALE GENOMIC DNA]</scope>
    <source>
        <strain evidence="2">DTO 134E9</strain>
    </source>
</reference>
<dbReference type="Gene3D" id="2.80.10.50">
    <property type="match status" value="1"/>
</dbReference>
<dbReference type="AlphaFoldDB" id="A0A1L9RFY2"/>
<organism evidence="1 2">
    <name type="scientific">Aspergillus wentii DTO 134E9</name>
    <dbReference type="NCBI Taxonomy" id="1073089"/>
    <lineage>
        <taxon>Eukaryota</taxon>
        <taxon>Fungi</taxon>
        <taxon>Dikarya</taxon>
        <taxon>Ascomycota</taxon>
        <taxon>Pezizomycotina</taxon>
        <taxon>Eurotiomycetes</taxon>
        <taxon>Eurotiomycetidae</taxon>
        <taxon>Eurotiales</taxon>
        <taxon>Aspergillaceae</taxon>
        <taxon>Aspergillus</taxon>
        <taxon>Aspergillus subgen. Cremei</taxon>
    </lineage>
</organism>
<dbReference type="Pfam" id="PF16850">
    <property type="entry name" value="Inhibitor_I66"/>
    <property type="match status" value="1"/>
</dbReference>
<name>A0A1L9RFY2_ASPWE</name>
<proteinExistence type="predicted"/>
<dbReference type="EMBL" id="KV878213">
    <property type="protein sequence ID" value="OJJ33778.1"/>
    <property type="molecule type" value="Genomic_DNA"/>
</dbReference>
<accession>A0A1L9RFY2</accession>
<dbReference type="Proteomes" id="UP000184383">
    <property type="component" value="Unassembled WGS sequence"/>
</dbReference>
<evidence type="ECO:0000313" key="1">
    <source>
        <dbReference type="EMBL" id="OJJ33778.1"/>
    </source>
</evidence>
<dbReference type="VEuPathDB" id="FungiDB:ASPWEDRAFT_41644"/>
<gene>
    <name evidence="1" type="ORF">ASPWEDRAFT_41644</name>
</gene>
<sequence length="128" mass="14391">MSTLNKSFTLTIGGTPISKPFETNESRTYAIVGSVEPAVFTLNDGLLESGDFFLGRHLVEDRSLLPKPLFWFPKGGEDKEYIHRTEVEELEDDHLQVKNGGAHLFVDEGRIYANLLGDDIPSIRVNWL</sequence>
<dbReference type="OrthoDB" id="3439489at2759"/>